<gene>
    <name evidence="1" type="ORF">MRATA1EN1_LOCUS975</name>
</gene>
<dbReference type="EMBL" id="OX459937">
    <property type="protein sequence ID" value="CAI9152013.1"/>
    <property type="molecule type" value="Genomic_DNA"/>
</dbReference>
<sequence length="117" mass="13772">MKEIFYKHTTRYNNKMRSVSILLYGIRSITSLSHFLPECIYLRVYLLQKYESLLVHRQYVLSCFSHVQLFMTPCTADHQAPVSMEFSRQVYQELNPLMSPALAGRFFTTSATWDHTP</sequence>
<evidence type="ECO:0000313" key="1">
    <source>
        <dbReference type="EMBL" id="CAI9152013.1"/>
    </source>
</evidence>
<organism evidence="1 2">
    <name type="scientific">Rangifer tarandus platyrhynchus</name>
    <name type="common">Svalbard reindeer</name>
    <dbReference type="NCBI Taxonomy" id="3082113"/>
    <lineage>
        <taxon>Eukaryota</taxon>
        <taxon>Metazoa</taxon>
        <taxon>Chordata</taxon>
        <taxon>Craniata</taxon>
        <taxon>Vertebrata</taxon>
        <taxon>Euteleostomi</taxon>
        <taxon>Mammalia</taxon>
        <taxon>Eutheria</taxon>
        <taxon>Laurasiatheria</taxon>
        <taxon>Artiodactyla</taxon>
        <taxon>Ruminantia</taxon>
        <taxon>Pecora</taxon>
        <taxon>Cervidae</taxon>
        <taxon>Odocoileinae</taxon>
        <taxon>Rangifer</taxon>
    </lineage>
</organism>
<keyword evidence="2" id="KW-1185">Reference proteome</keyword>
<protein>
    <submittedName>
        <fullName evidence="1">Uncharacterized protein</fullName>
    </submittedName>
</protein>
<reference evidence="1" key="1">
    <citation type="submission" date="2023-04" db="EMBL/GenBank/DDBJ databases">
        <authorList>
            <consortium name="ELIXIR-Norway"/>
        </authorList>
    </citation>
    <scope>NUCLEOTIDE SEQUENCE [LARGE SCALE GENOMIC DNA]</scope>
</reference>
<accession>A0ABN8XUZ5</accession>
<proteinExistence type="predicted"/>
<name>A0ABN8XUZ5_RANTA</name>
<evidence type="ECO:0000313" key="2">
    <source>
        <dbReference type="Proteomes" id="UP001176941"/>
    </source>
</evidence>
<dbReference type="Proteomes" id="UP001176941">
    <property type="component" value="Chromosome 1"/>
</dbReference>